<name>A0A0F9NXV1_9ZZZZ</name>
<protein>
    <submittedName>
        <fullName evidence="1">Uncharacterized protein</fullName>
    </submittedName>
</protein>
<organism evidence="1">
    <name type="scientific">marine sediment metagenome</name>
    <dbReference type="NCBI Taxonomy" id="412755"/>
    <lineage>
        <taxon>unclassified sequences</taxon>
        <taxon>metagenomes</taxon>
        <taxon>ecological metagenomes</taxon>
    </lineage>
</organism>
<dbReference type="AlphaFoldDB" id="A0A0F9NXV1"/>
<gene>
    <name evidence="1" type="ORF">LCGC14_0971220</name>
</gene>
<dbReference type="EMBL" id="LAZR01003570">
    <property type="protein sequence ID" value="KKN16917.1"/>
    <property type="molecule type" value="Genomic_DNA"/>
</dbReference>
<accession>A0A0F9NXV1</accession>
<sequence>MVKIQIRKTPNEEEWQVIWRENGKKDEGKTSYHGDPEDAVYTAIDNIERYPNADLSTDHITGTIVSRYRPDFLIRLAREAAQRVTGEG</sequence>
<reference evidence="1" key="1">
    <citation type="journal article" date="2015" name="Nature">
        <title>Complex archaea that bridge the gap between prokaryotes and eukaryotes.</title>
        <authorList>
            <person name="Spang A."/>
            <person name="Saw J.H."/>
            <person name="Jorgensen S.L."/>
            <person name="Zaremba-Niedzwiedzka K."/>
            <person name="Martijn J."/>
            <person name="Lind A.E."/>
            <person name="van Eijk R."/>
            <person name="Schleper C."/>
            <person name="Guy L."/>
            <person name="Ettema T.J."/>
        </authorList>
    </citation>
    <scope>NUCLEOTIDE SEQUENCE</scope>
</reference>
<comment type="caution">
    <text evidence="1">The sequence shown here is derived from an EMBL/GenBank/DDBJ whole genome shotgun (WGS) entry which is preliminary data.</text>
</comment>
<proteinExistence type="predicted"/>
<evidence type="ECO:0000313" key="1">
    <source>
        <dbReference type="EMBL" id="KKN16917.1"/>
    </source>
</evidence>